<evidence type="ECO:0000313" key="4">
    <source>
        <dbReference type="Proteomes" id="UP001172911"/>
    </source>
</evidence>
<dbReference type="EMBL" id="JARPTC010000001">
    <property type="protein sequence ID" value="MDO7785635.1"/>
    <property type="molecule type" value="Genomic_DNA"/>
</dbReference>
<reference evidence="3" key="2">
    <citation type="submission" date="2023-03" db="EMBL/GenBank/DDBJ databases">
        <authorList>
            <person name="Zhang Z."/>
        </authorList>
    </citation>
    <scope>NUCLEOTIDE SEQUENCE</scope>
    <source>
        <strain evidence="3">DSA</strain>
    </source>
</reference>
<comment type="caution">
    <text evidence="3">The sequence shown here is derived from an EMBL/GenBank/DDBJ whole genome shotgun (WGS) entry which is preliminary data.</text>
</comment>
<dbReference type="RefSeq" id="WP_304540185.1">
    <property type="nucleotide sequence ID" value="NZ_JARPTC010000001.1"/>
</dbReference>
<dbReference type="Pfam" id="PF13478">
    <property type="entry name" value="XdhC_C"/>
    <property type="match status" value="1"/>
</dbReference>
<dbReference type="InterPro" id="IPR003777">
    <property type="entry name" value="XdhC_CoxI"/>
</dbReference>
<keyword evidence="4" id="KW-1185">Reference proteome</keyword>
<dbReference type="Gene3D" id="3.40.50.720">
    <property type="entry name" value="NAD(P)-binding Rossmann-like Domain"/>
    <property type="match status" value="1"/>
</dbReference>
<evidence type="ECO:0000259" key="1">
    <source>
        <dbReference type="Pfam" id="PF02625"/>
    </source>
</evidence>
<dbReference type="Pfam" id="PF02625">
    <property type="entry name" value="XdhC_CoxI"/>
    <property type="match status" value="1"/>
</dbReference>
<protein>
    <submittedName>
        <fullName evidence="3">XdhC family protein</fullName>
    </submittedName>
</protein>
<name>A0AAW7Z7T5_9FIRM</name>
<dbReference type="InterPro" id="IPR027051">
    <property type="entry name" value="XdhC_Rossmann_dom"/>
</dbReference>
<sequence>MEQKLFCNRGFLIISNHFNAFRRFLARIMQQIIENKESLAVATVIEADQTNIQFIGKRLLITESQLAGELLESPLASAIQRHKQSMLNQKGAQVVEIKTNTGLVNILCECYHPVAKLLVLGGGHIAQPLVNIASLLQYEITVVDDRPAFANKQRFAAARLVICDSFQSALRQHKIDKGTSVVIVTRGHKHDLECLEAVLQFEPAYIGMIGSKRRVKMVKEHLIGKGYSPEVVNQVHMPIGIAIGAETPEEIAVSIAAQLVAAKNGVIGGKIALTSSRQQWEMLEQILKAKEQLLPVVLATIVRTKGSTPRKTGAKMLVLPDGTCIGTIGGGCGEAEVRREALMLFDSHGAKLHRVMMDAATAADEGMVCGGQMDVFIERLV</sequence>
<evidence type="ECO:0000259" key="2">
    <source>
        <dbReference type="Pfam" id="PF13478"/>
    </source>
</evidence>
<reference evidence="3" key="1">
    <citation type="journal article" date="2023" name="J. Hazard. Mater.">
        <title>Anaerobic biodegradation of pyrene and benzo[a]pyrene by a new sulfate-reducing Desulforamulus aquiferis strain DSA.</title>
        <authorList>
            <person name="Zhang Z."/>
            <person name="Sun J."/>
            <person name="Gong X."/>
            <person name="Wang C."/>
            <person name="Wang H."/>
        </authorList>
    </citation>
    <scope>NUCLEOTIDE SEQUENCE</scope>
    <source>
        <strain evidence="3">DSA</strain>
    </source>
</reference>
<accession>A0AAW7Z7T5</accession>
<evidence type="ECO:0000313" key="3">
    <source>
        <dbReference type="EMBL" id="MDO7785635.1"/>
    </source>
</evidence>
<dbReference type="InterPro" id="IPR052698">
    <property type="entry name" value="MoCofactor_Util/Proc"/>
</dbReference>
<organism evidence="3 4">
    <name type="scientific">Desulforamulus aquiferis</name>
    <dbReference type="NCBI Taxonomy" id="1397668"/>
    <lineage>
        <taxon>Bacteria</taxon>
        <taxon>Bacillati</taxon>
        <taxon>Bacillota</taxon>
        <taxon>Clostridia</taxon>
        <taxon>Eubacteriales</taxon>
        <taxon>Peptococcaceae</taxon>
        <taxon>Desulforamulus</taxon>
    </lineage>
</organism>
<dbReference type="Proteomes" id="UP001172911">
    <property type="component" value="Unassembled WGS sequence"/>
</dbReference>
<gene>
    <name evidence="3" type="ORF">P6N53_00120</name>
</gene>
<dbReference type="PANTHER" id="PTHR30388">
    <property type="entry name" value="ALDEHYDE OXIDOREDUCTASE MOLYBDENUM COFACTOR ASSEMBLY PROTEIN"/>
    <property type="match status" value="1"/>
</dbReference>
<dbReference type="PANTHER" id="PTHR30388:SF6">
    <property type="entry name" value="XANTHINE DEHYDROGENASE SUBUNIT A-RELATED"/>
    <property type="match status" value="1"/>
</dbReference>
<feature type="domain" description="XdhC Rossmann" evidence="2">
    <location>
        <begin position="117"/>
        <end position="259"/>
    </location>
</feature>
<proteinExistence type="predicted"/>
<feature type="domain" description="XdhC- CoxI" evidence="1">
    <location>
        <begin position="295"/>
        <end position="354"/>
    </location>
</feature>
<dbReference type="AlphaFoldDB" id="A0AAW7Z7T5"/>